<evidence type="ECO:0000259" key="1">
    <source>
        <dbReference type="Pfam" id="PF05144"/>
    </source>
</evidence>
<evidence type="ECO:0000313" key="2">
    <source>
        <dbReference type="EMBL" id="SNS53081.1"/>
    </source>
</evidence>
<dbReference type="OrthoDB" id="1438889at2"/>
<dbReference type="AlphaFoldDB" id="A0A239F8K6"/>
<dbReference type="Pfam" id="PF05144">
    <property type="entry name" value="Phage_CRI"/>
    <property type="match status" value="1"/>
</dbReference>
<organism evidence="2 3">
    <name type="scientific">Ekhidna lutea</name>
    <dbReference type="NCBI Taxonomy" id="447679"/>
    <lineage>
        <taxon>Bacteria</taxon>
        <taxon>Pseudomonadati</taxon>
        <taxon>Bacteroidota</taxon>
        <taxon>Cytophagia</taxon>
        <taxon>Cytophagales</taxon>
        <taxon>Reichenbachiellaceae</taxon>
        <taxon>Ekhidna</taxon>
    </lineage>
</organism>
<name>A0A239F8K6_EKHLU</name>
<proteinExistence type="predicted"/>
<dbReference type="RefSeq" id="WP_089355301.1">
    <property type="nucleotide sequence ID" value="NZ_FZPD01000001.1"/>
</dbReference>
<reference evidence="2 3" key="1">
    <citation type="submission" date="2017-06" db="EMBL/GenBank/DDBJ databases">
        <authorList>
            <person name="Kim H.J."/>
            <person name="Triplett B.A."/>
        </authorList>
    </citation>
    <scope>NUCLEOTIDE SEQUENCE [LARGE SCALE GENOMIC DNA]</scope>
    <source>
        <strain evidence="2 3">DSM 19307</strain>
    </source>
</reference>
<dbReference type="InterPro" id="IPR022686">
    <property type="entry name" value="G2P_N"/>
</dbReference>
<feature type="domain" description="Replication-associated protein G2P N-terminal" evidence="1">
    <location>
        <begin position="25"/>
        <end position="186"/>
    </location>
</feature>
<evidence type="ECO:0000313" key="3">
    <source>
        <dbReference type="Proteomes" id="UP000198393"/>
    </source>
</evidence>
<dbReference type="EMBL" id="FZPD01000001">
    <property type="protein sequence ID" value="SNS53081.1"/>
    <property type="molecule type" value="Genomic_DNA"/>
</dbReference>
<protein>
    <recommendedName>
        <fullName evidence="1">Replication-associated protein G2P N-terminal domain-containing protein</fullName>
    </recommendedName>
</protein>
<accession>A0A239F8K6</accession>
<dbReference type="Proteomes" id="UP000198393">
    <property type="component" value="Unassembled WGS sequence"/>
</dbReference>
<keyword evidence="3" id="KW-1185">Reference proteome</keyword>
<gene>
    <name evidence="2" type="ORF">SAMN05421640_0542</name>
</gene>
<sequence length="306" mass="35847">MVDTIHLWLSEEAVGNYNPTAILPLLEHGAEHKRNSIVSFSGSIQNLKVSLLKEGVSVKGSLPKYLFSDNIQTLSRSSLEQSCEKLSDELKMPFSKATISRLDIAQTFLMNHAPETYFNCLGESKYFERLTQPSSLYYQNTQKQIVFYNKIKEIQKKGIKVPSVWLNQNTLRYEYRITKRVSKSLKWAHSNFDDLFTEKNYMDLIDTYLMQYDAIKKNRSVTFNLEHMNSPKDFHNQILSMAYNQLGDEAFQMIKELKHRKAFKNKEYYSRLKKEIRNLTTSKCSEESELIKELDLKVLSLKNNYR</sequence>
<dbReference type="GO" id="GO:0006260">
    <property type="term" value="P:DNA replication"/>
    <property type="evidence" value="ECO:0007669"/>
    <property type="project" value="InterPro"/>
</dbReference>